<dbReference type="GO" id="GO:0005737">
    <property type="term" value="C:cytoplasm"/>
    <property type="evidence" value="ECO:0007669"/>
    <property type="project" value="UniProtKB-SubCell"/>
</dbReference>
<protein>
    <recommendedName>
        <fullName evidence="7">Ig-like domain-containing protein</fullName>
    </recommendedName>
</protein>
<dbReference type="SMART" id="SM00409">
    <property type="entry name" value="IG"/>
    <property type="match status" value="8"/>
</dbReference>
<comment type="subcellular location">
    <subcellularLocation>
        <location evidence="1">Cytoplasm</location>
    </subcellularLocation>
</comment>
<feature type="region of interest" description="Disordered" evidence="6">
    <location>
        <begin position="3081"/>
        <end position="3102"/>
    </location>
</feature>
<accession>A0A814BB15</accession>
<feature type="region of interest" description="Disordered" evidence="6">
    <location>
        <begin position="481"/>
        <end position="520"/>
    </location>
</feature>
<dbReference type="InterPro" id="IPR013098">
    <property type="entry name" value="Ig_I-set"/>
</dbReference>
<feature type="coiled-coil region" evidence="5">
    <location>
        <begin position="529"/>
        <end position="556"/>
    </location>
</feature>
<feature type="region of interest" description="Disordered" evidence="6">
    <location>
        <begin position="387"/>
        <end position="461"/>
    </location>
</feature>
<dbReference type="OrthoDB" id="6244967at2759"/>
<name>A0A814BB15_ADIRI</name>
<dbReference type="GO" id="GO:0060298">
    <property type="term" value="P:positive regulation of sarcomere organization"/>
    <property type="evidence" value="ECO:0007669"/>
    <property type="project" value="UniProtKB-ARBA"/>
</dbReference>
<keyword evidence="5" id="KW-0175">Coiled coil</keyword>
<dbReference type="Pfam" id="PF07679">
    <property type="entry name" value="I-set"/>
    <property type="match status" value="8"/>
</dbReference>
<dbReference type="PANTHER" id="PTHR47633:SF4">
    <property type="entry name" value="MYOPALLADIN ISOFORM X1"/>
    <property type="match status" value="1"/>
</dbReference>
<feature type="compositionally biased region" description="Basic and acidic residues" evidence="6">
    <location>
        <begin position="1910"/>
        <end position="1926"/>
    </location>
</feature>
<feature type="region of interest" description="Disordered" evidence="6">
    <location>
        <begin position="1759"/>
        <end position="1834"/>
    </location>
</feature>
<keyword evidence="4" id="KW-0393">Immunoglobulin domain</keyword>
<feature type="compositionally biased region" description="Low complexity" evidence="6">
    <location>
        <begin position="3432"/>
        <end position="3446"/>
    </location>
</feature>
<dbReference type="FunFam" id="2.60.40.10:FF:000425">
    <property type="entry name" value="Myosin light chain kinase"/>
    <property type="match status" value="4"/>
</dbReference>
<dbReference type="InterPro" id="IPR036179">
    <property type="entry name" value="Ig-like_dom_sf"/>
</dbReference>
<dbReference type="InterPro" id="IPR007110">
    <property type="entry name" value="Ig-like_dom"/>
</dbReference>
<comment type="caution">
    <text evidence="8">The sequence shown here is derived from an EMBL/GenBank/DDBJ whole genome shotgun (WGS) entry which is preliminary data.</text>
</comment>
<dbReference type="FunFam" id="2.60.40.10:FF:000080">
    <property type="entry name" value="Myosin light chain kinase, smooth muscle"/>
    <property type="match status" value="1"/>
</dbReference>
<gene>
    <name evidence="8" type="ORF">EDS130_LOCUS10936</name>
</gene>
<feature type="compositionally biased region" description="Polar residues" evidence="6">
    <location>
        <begin position="3418"/>
        <end position="3431"/>
    </location>
</feature>
<evidence type="ECO:0000256" key="4">
    <source>
        <dbReference type="ARBA" id="ARBA00023319"/>
    </source>
</evidence>
<feature type="region of interest" description="Disordered" evidence="6">
    <location>
        <begin position="3141"/>
        <end position="3166"/>
    </location>
</feature>
<dbReference type="InterPro" id="IPR013783">
    <property type="entry name" value="Ig-like_fold"/>
</dbReference>
<dbReference type="Gene3D" id="2.60.40.10">
    <property type="entry name" value="Immunoglobulins"/>
    <property type="match status" value="8"/>
</dbReference>
<feature type="region of interest" description="Disordered" evidence="6">
    <location>
        <begin position="1910"/>
        <end position="1930"/>
    </location>
</feature>
<evidence type="ECO:0000256" key="3">
    <source>
        <dbReference type="ARBA" id="ARBA00022490"/>
    </source>
</evidence>
<dbReference type="FunFam" id="2.60.40.10:FF:000107">
    <property type="entry name" value="Myosin, light chain kinase a"/>
    <property type="match status" value="2"/>
</dbReference>
<comment type="similarity">
    <text evidence="2">Belongs to the protein kinase superfamily. CAMK Ser/Thr protein kinase family.</text>
</comment>
<feature type="compositionally biased region" description="Polar residues" evidence="6">
    <location>
        <begin position="1856"/>
        <end position="1866"/>
    </location>
</feature>
<dbReference type="PROSITE" id="PS50835">
    <property type="entry name" value="IG_LIKE"/>
    <property type="match status" value="5"/>
</dbReference>
<sequence length="3452" mass="389755">MLINDSLCSMREDAGSYTVLIRNSLGEARSFTQLTVEEFFCRTPESEMSDTPCKPIFVQPLLDVTINEGQKLKLHAAINAHPEPEIIWYCNNVPLKSTRDVTLTFDGQLCTLIKDRCEKENDSGFYRITAVNSMGQAESTCQVNIQSKDAPQFRERLQSVRASPVIHQAFTNQTMNEGDRVVFQVRITGQPKPQIIWYKDNQPIRNTHDHKIRNQDDIYTLEIPELFPDDAGIYMVKAVNIEGEAKCEGLLTILSAMHPISVNTEPAFVPPTGFPPEFLQLFTDRQASINSSMKFEARLIGTQPLNVYWLFDGEPITNLANNQRCQQHVLGDTYSLTINDIQYEDAGRFTLNAENSWGKATCTAQLFIPPTSISGTESNSNMLSDLLVKMSPSPPSNRKRHMETSQQHQQATSASNTRSFEQEYEHRRHSSFSSSNGNKRYRPLQSSLERTQSISRDQECRRRQYPKSIDVFIPYDVLEKERSQQGTKSTTMTRSYEYEVEHKRRASSIGSKQQRRSDFDAEEEYLRCLRDITDEYEKTKRQKKSLEDRKKKTTVDTQEEIETIEEVFRHRPSKPEAVTTTTTTTEEIIHRSGYQMPPIPPTTTTTTTSSSINRVNQFEKQFTDNFSLRPHHEEQKTISYSTRNDGGQRLTAAQRSFSEELLFKRLIPTAKQLYTTTPSATTSEAGFATSEDDLTTMEYRLKRKERLKPIRIHSSTSSIPGETSIKYVRTERQPVELLVPKPQVITTQGEHSTTVVKDVRRSVGKVSTNLRQQHQRATIEGEHELRIIKEPISAGQTLPFAFTVPKPVEALPAEHSSTFVVESKKGGRFQTLDVSTALTREHTLTGEHELRVISEPISTGLHNKAVELLFPKPPLPPAPSQHSSTVVKHTRALPSSVVIDNIQTTLKGEHELRLVDKPIQSGALDSVELIVPKSVTETAEHTTTIVTETQPQRRVLEITGSGRKMESEHETKFFRDAVRVEEQLELRLPKPQIERAEHTTTIVKHSRGKGPIIEVDTTTRRIEGEHETKFVEESIEAKADSMHLLIAKPQIPAEHSTTIVKEQRGKSQIYAIDKTKPIPGEHETKYYEQPVEAFGEMHVLFPKHQPVIGPLEGEHMSTLVKQVHGKPVVYEDRYREIPGEHILTVIDSSTTRVDRGTESEVEFIVPKVKSRRGFSSSDYDEVFASSAGEEESIRRERYRYDAEEESGWTSAGEHTTTYVKQARAKFEPVELVVDKPRVMPSVSTLIADIQGPAQITSIRPTTVVLAEDSSVKLDMELNSQHLQEQYDEMELVLEKPLVRDSSTKLLASVQPGLEIKSFRPTTGLQQQTKIMEESSSSLTMQMQQAEEEETLELHIRKPHIQESSSVVVREIDYTALLIKEAFPEDAGSYTVLIRNSLGEARSFTQLTVEEFFCRTPESEMSDTPCKPIFVQPLLDVTINEGQKLKLHAAINAHPEPEIIWYCNNVPLKSTRDITLTFDGQLCTLIKDRCEKENDSGFYRITAVNSMGQAESTCQVNIQSKDTPQLRERLQSVRASPVIHQAFKNQTINEGDRVVFQVRITGQPKPQIIWYKDNQPIRNTHDHKIRNQDDIYTLEIPELFPDDAGLYMVKAVNIEGEAKCEGLLTILSATHPISVNTEPAFVQPTGFPPEFLQLFIDRQASINSSMKFEARLIGTQPLNVYWLFDGEPITNLANSQRYQQHVLGDTYSLTINDIQYEDAGRFTLNAENSWGKATCTAQLFIPPTSIPGTESNSNMLSDLLVKMSPSPPSNRKRHMETSQQHQQATSASNTRSFEQEYEHRRHSSFSSSNGNKRYRPLQSSLERTQSISRDQECRRRQYPKSIDVFIPYDVLEKERSQQGTKSTTMTRSYEYEVEHKRRASSIGSKQQRRSDFDAEEEYLRCLQDITDEYEKNKRQKKSLEDRKKKTTVDTQEEIETIEEVFRHRPSKPEAVTTTTTTTEEIIHRSGYQMPPIPPTTTTTTTSSINRVNQFEKQFTNNFSLRPHHEEQTTISYSTRNDGGQRLTAAQRSFSEELLFKRLIPTAKQLYTTTPSATTSEAGFATSEDDLTTMEYRLKRKERLKPIRIHSSTSSIPGETSIKYVRTERQPVELLVPKPQVITTQGEHSTTVVKDVRRSVGKVSTNLRQQHQRATIEGEHELRIIKEPISAGQTLPFEFTVPKPVETLPAEHSSTFVVESKKGGRFQTLDVSTALTREHTLAGEHELRVISEPISTGLHNKAVELLFPKPPLPPAPSQHSSTVVKHTRALPSSVVIDNIQTTLKGEHELRLVDKPIQSGALDSVELIVPKSVTETAEHTTTIVTETQPQRRVLEITGSGRKMESEHETKFFRDAVRVEEQLELRLPKPQIERAEHTTTIVKHSRGKGPIIEVDTTTRRIEGEHETKFVEESIEAKADSMHLLIAKPQIPAEHSTTIVKEQRGKSQIYAIDRTKPIPGEHETKYYEQPVEAFGEMHVLFPKHQPVIGPLEGEHMSTLVKQVHGKPVVYEDRYREIPGEHILTVIDSSTTRVDRGAESEVEFIVPKVKSRRGFSSSDYDEVFASSAGEEESIRRERYRYDAEEESGWTSAGEHTTTYVKQARAKFEPVELVVDKPRVMPSVSTLIADIQGPAQITSIRPTTVVLAEDSSVKLDMELNSQHLQEQYDEMELVLEKPLVRDSSTKLLASVQPGLEIKSFRPTTGLHQQTKIMEESSSSLTMQMQQAEEEETLELHIRKPHIQESSSVVIANIQPELGIQGQLKPSPYIPPPVEESSTALTMELNADQPIAPFELIIPRIGMESSTSTVLAQVAPAIAGIRAKVDIPQVEKSTSKFVLEQRKRLDEEVELIMPKPKRIETSTSTMIADVAAKLETKEIRASQYQPETSTSTFYLDQTAPEVEPSPVEIRMRQPIIGDSSTTLIANVKATLDTQQVKVLGNPYQPMEESSSALIIDTVANHVQPSEVELILPRPHVQDSTSVVLADVRPTLDTSQTHVVIPPPIQYPVKSSSELIVQQDDVQIAPVELHLHRQPSSHTIVAKLDDTRTRTKDTYILGSVNTQQQQYGSPAMYSDFNRSTDSRYNMDSRREMSSRMTAQERMTTSTSGGVGGVSDNSSTFITEIEPRQLEPVEFIVSGSATGINNRLEQYSNGNTGNFTATSTTTKRTMASSENTNYGGTTNFSSSENYAPYFISSLRDQTVREGESILFEIAVSALPLAEIIWDKDGEIISVDSAFRIDYYSDGRATLYIPETFVDDQGYYTCTARNSLGTCRSTARLNIRSTNDRVSPTRRHVNTSAISSKVQFHRQTSNSRSPSASYRVYAHSEPSATIHQESPSKVVTQVTEETQVIQIPPQRPHTQQLNEVTYTVQDKQSKLEPVAFQVSTIKENIKPNVTNNDTNDPNPFKIFGAKLRSRPVQGIVPSYDDPMSAISSQQGPQATSSNFSQYQQPFSSTQSQFPRARQQ</sequence>
<dbReference type="Proteomes" id="UP000663852">
    <property type="component" value="Unassembled WGS sequence"/>
</dbReference>
<dbReference type="SMART" id="SM00408">
    <property type="entry name" value="IGc2"/>
    <property type="match status" value="7"/>
</dbReference>
<feature type="compositionally biased region" description="Low complexity" evidence="6">
    <location>
        <begin position="1776"/>
        <end position="1787"/>
    </location>
</feature>
<feature type="domain" description="Ig-like" evidence="7">
    <location>
        <begin position="1536"/>
        <end position="1624"/>
    </location>
</feature>
<dbReference type="InterPro" id="IPR003598">
    <property type="entry name" value="Ig_sub2"/>
</dbReference>
<evidence type="ECO:0000256" key="6">
    <source>
        <dbReference type="SAM" id="MobiDB-lite"/>
    </source>
</evidence>
<dbReference type="EMBL" id="CAJNOJ010000039">
    <property type="protein sequence ID" value="CAF0924279.1"/>
    <property type="molecule type" value="Genomic_DNA"/>
</dbReference>
<feature type="compositionally biased region" description="Low complexity" evidence="6">
    <location>
        <begin position="404"/>
        <end position="415"/>
    </location>
</feature>
<proteinExistence type="inferred from homology"/>
<feature type="domain" description="Ig-like" evidence="7">
    <location>
        <begin position="3178"/>
        <end position="3267"/>
    </location>
</feature>
<feature type="compositionally biased region" description="Polar residues" evidence="6">
    <location>
        <begin position="1803"/>
        <end position="1827"/>
    </location>
</feature>
<evidence type="ECO:0000313" key="8">
    <source>
        <dbReference type="EMBL" id="CAF0924279.1"/>
    </source>
</evidence>
<feature type="compositionally biased region" description="Polar residues" evidence="6">
    <location>
        <begin position="431"/>
        <end position="455"/>
    </location>
</feature>
<evidence type="ECO:0000256" key="5">
    <source>
        <dbReference type="SAM" id="Coils"/>
    </source>
</evidence>
<feature type="domain" description="Ig-like" evidence="7">
    <location>
        <begin position="276"/>
        <end position="367"/>
    </location>
</feature>
<feature type="region of interest" description="Disordered" evidence="6">
    <location>
        <begin position="1853"/>
        <end position="1893"/>
    </location>
</feature>
<feature type="domain" description="Ig-like" evidence="7">
    <location>
        <begin position="1648"/>
        <end position="1739"/>
    </location>
</feature>
<feature type="compositionally biased region" description="Polar residues" evidence="6">
    <location>
        <begin position="484"/>
        <end position="494"/>
    </location>
</feature>
<feature type="region of interest" description="Disordered" evidence="6">
    <location>
        <begin position="3406"/>
        <end position="3452"/>
    </location>
</feature>
<reference evidence="8" key="1">
    <citation type="submission" date="2021-02" db="EMBL/GenBank/DDBJ databases">
        <authorList>
            <person name="Nowell W R."/>
        </authorList>
    </citation>
    <scope>NUCLEOTIDE SEQUENCE</scope>
</reference>
<organism evidence="8 9">
    <name type="scientific">Adineta ricciae</name>
    <name type="common">Rotifer</name>
    <dbReference type="NCBI Taxonomy" id="249248"/>
    <lineage>
        <taxon>Eukaryota</taxon>
        <taxon>Metazoa</taxon>
        <taxon>Spiralia</taxon>
        <taxon>Gnathifera</taxon>
        <taxon>Rotifera</taxon>
        <taxon>Eurotatoria</taxon>
        <taxon>Bdelloidea</taxon>
        <taxon>Adinetida</taxon>
        <taxon>Adinetidae</taxon>
        <taxon>Adineta</taxon>
    </lineage>
</organism>
<feature type="compositionally biased region" description="Low complexity" evidence="6">
    <location>
        <begin position="3141"/>
        <end position="3159"/>
    </location>
</feature>
<feature type="domain" description="Ig-like" evidence="7">
    <location>
        <begin position="164"/>
        <end position="252"/>
    </location>
</feature>
<dbReference type="SUPFAM" id="SSF48726">
    <property type="entry name" value="Immunoglobulin"/>
    <property type="match status" value="8"/>
</dbReference>
<dbReference type="GO" id="GO:0045989">
    <property type="term" value="P:positive regulation of striated muscle contraction"/>
    <property type="evidence" value="ECO:0007669"/>
    <property type="project" value="UniProtKB-ARBA"/>
</dbReference>
<keyword evidence="3" id="KW-0963">Cytoplasm</keyword>
<dbReference type="InterPro" id="IPR003599">
    <property type="entry name" value="Ig_sub"/>
</dbReference>
<evidence type="ECO:0000259" key="7">
    <source>
        <dbReference type="PROSITE" id="PS50835"/>
    </source>
</evidence>
<evidence type="ECO:0000256" key="2">
    <source>
        <dbReference type="ARBA" id="ARBA00006692"/>
    </source>
</evidence>
<dbReference type="PANTHER" id="PTHR47633">
    <property type="entry name" value="IMMUNOGLOBULIN"/>
    <property type="match status" value="1"/>
</dbReference>
<feature type="compositionally biased region" description="Low complexity" evidence="6">
    <location>
        <begin position="3090"/>
        <end position="3102"/>
    </location>
</feature>
<evidence type="ECO:0000313" key="9">
    <source>
        <dbReference type="Proteomes" id="UP000663852"/>
    </source>
</evidence>
<evidence type="ECO:0000256" key="1">
    <source>
        <dbReference type="ARBA" id="ARBA00004496"/>
    </source>
</evidence>